<proteinExistence type="predicted"/>
<name>A0ACC0DCU7_9PEZI</name>
<sequence length="491" mass="52774">MNNSPRQRYSQPGLEPAYSDAPEVTQSTDPEVVRQPHETWPIPVYEPVNEPSFVPYKGEGGGTPFSDASSSTPPAYNGPYGDDGVFNAEQGKRKPDASRRKLFILIGALVAIAVIVGAVVGGVLGSKASAGSKSAQTTGSPQSSESTSAPSPSSSASAQVNTTAVRPNTRLSVTGRRIAGDGFTSRLFWQGGDNKIRAAAYGSTSGKWETPLVFDGTADAKPGTPIAATIYLLFPQFELFYLDGTSTFRGVNFGDDETVPKVDSVNTDRPAFAVQEASRMAAYWPYVIYQNDDAKFRREVYDSHNGLNWFNDSMQGWFNSAVTPLGDNGTGMALVPVVKEYKGPYAAGIAYRDQDGRLSIFSFGGVDTGVSWNSGTPDVSIPAGTAIGAFAVGRANSNTTNTYILYQDDEHKIQAVWQEDDNEWKGPQEVGEADAGTDIACLTEVVGDEPEQTSLSEQLDMRRCYYQSGGQIQEKRLTSTGWVDGDTIPME</sequence>
<dbReference type="EMBL" id="MU394290">
    <property type="protein sequence ID" value="KAI6090483.1"/>
    <property type="molecule type" value="Genomic_DNA"/>
</dbReference>
<evidence type="ECO:0000313" key="1">
    <source>
        <dbReference type="EMBL" id="KAI6090483.1"/>
    </source>
</evidence>
<reference evidence="1 2" key="1">
    <citation type="journal article" date="2022" name="New Phytol.">
        <title>Ecological generalism drives hyperdiversity of secondary metabolite gene clusters in xylarialean endophytes.</title>
        <authorList>
            <person name="Franco M.E.E."/>
            <person name="Wisecaver J.H."/>
            <person name="Arnold A.E."/>
            <person name="Ju Y.M."/>
            <person name="Slot J.C."/>
            <person name="Ahrendt S."/>
            <person name="Moore L.P."/>
            <person name="Eastman K.E."/>
            <person name="Scott K."/>
            <person name="Konkel Z."/>
            <person name="Mondo S.J."/>
            <person name="Kuo A."/>
            <person name="Hayes R.D."/>
            <person name="Haridas S."/>
            <person name="Andreopoulos B."/>
            <person name="Riley R."/>
            <person name="LaButti K."/>
            <person name="Pangilinan J."/>
            <person name="Lipzen A."/>
            <person name="Amirebrahimi M."/>
            <person name="Yan J."/>
            <person name="Adam C."/>
            <person name="Keymanesh K."/>
            <person name="Ng V."/>
            <person name="Louie K."/>
            <person name="Northen T."/>
            <person name="Drula E."/>
            <person name="Henrissat B."/>
            <person name="Hsieh H.M."/>
            <person name="Youens-Clark K."/>
            <person name="Lutzoni F."/>
            <person name="Miadlikowska J."/>
            <person name="Eastwood D.C."/>
            <person name="Hamelin R.C."/>
            <person name="Grigoriev I.V."/>
            <person name="U'Ren J.M."/>
        </authorList>
    </citation>
    <scope>NUCLEOTIDE SEQUENCE [LARGE SCALE GENOMIC DNA]</scope>
    <source>
        <strain evidence="1 2">ER1909</strain>
    </source>
</reference>
<dbReference type="Proteomes" id="UP001497680">
    <property type="component" value="Unassembled WGS sequence"/>
</dbReference>
<evidence type="ECO:0000313" key="2">
    <source>
        <dbReference type="Proteomes" id="UP001497680"/>
    </source>
</evidence>
<organism evidence="1 2">
    <name type="scientific">Hypoxylon rubiginosum</name>
    <dbReference type="NCBI Taxonomy" id="110542"/>
    <lineage>
        <taxon>Eukaryota</taxon>
        <taxon>Fungi</taxon>
        <taxon>Dikarya</taxon>
        <taxon>Ascomycota</taxon>
        <taxon>Pezizomycotina</taxon>
        <taxon>Sordariomycetes</taxon>
        <taxon>Xylariomycetidae</taxon>
        <taxon>Xylariales</taxon>
        <taxon>Hypoxylaceae</taxon>
        <taxon>Hypoxylon</taxon>
    </lineage>
</organism>
<accession>A0ACC0DCU7</accession>
<comment type="caution">
    <text evidence="1">The sequence shown here is derived from an EMBL/GenBank/DDBJ whole genome shotgun (WGS) entry which is preliminary data.</text>
</comment>
<protein>
    <submittedName>
        <fullName evidence="1">Uncharacterized protein</fullName>
    </submittedName>
</protein>
<gene>
    <name evidence="1" type="ORF">F4821DRAFT_19224</name>
</gene>
<keyword evidence="2" id="KW-1185">Reference proteome</keyword>